<feature type="compositionally biased region" description="Polar residues" evidence="1">
    <location>
        <begin position="405"/>
        <end position="417"/>
    </location>
</feature>
<dbReference type="AlphaFoldDB" id="A0AAD8IS64"/>
<evidence type="ECO:0000256" key="1">
    <source>
        <dbReference type="SAM" id="MobiDB-lite"/>
    </source>
</evidence>
<feature type="region of interest" description="Disordered" evidence="1">
    <location>
        <begin position="284"/>
        <end position="433"/>
    </location>
</feature>
<reference evidence="2" key="1">
    <citation type="submission" date="2023-02" db="EMBL/GenBank/DDBJ databases">
        <title>Genome of toxic invasive species Heracleum sosnowskyi carries increased number of genes despite the absence of recent whole-genome duplications.</title>
        <authorList>
            <person name="Schelkunov M."/>
            <person name="Shtratnikova V."/>
            <person name="Makarenko M."/>
            <person name="Klepikova A."/>
            <person name="Omelchenko D."/>
            <person name="Novikova G."/>
            <person name="Obukhova E."/>
            <person name="Bogdanov V."/>
            <person name="Penin A."/>
            <person name="Logacheva M."/>
        </authorList>
    </citation>
    <scope>NUCLEOTIDE SEQUENCE</scope>
    <source>
        <strain evidence="2">Hsosn_3</strain>
        <tissue evidence="2">Leaf</tissue>
    </source>
</reference>
<dbReference type="Proteomes" id="UP001237642">
    <property type="component" value="Unassembled WGS sequence"/>
</dbReference>
<feature type="compositionally biased region" description="Gly residues" evidence="1">
    <location>
        <begin position="683"/>
        <end position="701"/>
    </location>
</feature>
<organism evidence="2 3">
    <name type="scientific">Heracleum sosnowskyi</name>
    <dbReference type="NCBI Taxonomy" id="360622"/>
    <lineage>
        <taxon>Eukaryota</taxon>
        <taxon>Viridiplantae</taxon>
        <taxon>Streptophyta</taxon>
        <taxon>Embryophyta</taxon>
        <taxon>Tracheophyta</taxon>
        <taxon>Spermatophyta</taxon>
        <taxon>Magnoliopsida</taxon>
        <taxon>eudicotyledons</taxon>
        <taxon>Gunneridae</taxon>
        <taxon>Pentapetalae</taxon>
        <taxon>asterids</taxon>
        <taxon>campanulids</taxon>
        <taxon>Apiales</taxon>
        <taxon>Apiaceae</taxon>
        <taxon>Apioideae</taxon>
        <taxon>apioid superclade</taxon>
        <taxon>Tordylieae</taxon>
        <taxon>Tordyliinae</taxon>
        <taxon>Heracleum</taxon>
    </lineage>
</organism>
<protein>
    <submittedName>
        <fullName evidence="2">Uncharacterized protein</fullName>
    </submittedName>
</protein>
<name>A0AAD8IS64_9APIA</name>
<keyword evidence="3" id="KW-1185">Reference proteome</keyword>
<reference evidence="2" key="2">
    <citation type="submission" date="2023-05" db="EMBL/GenBank/DDBJ databases">
        <authorList>
            <person name="Schelkunov M.I."/>
        </authorList>
    </citation>
    <scope>NUCLEOTIDE SEQUENCE</scope>
    <source>
        <strain evidence="2">Hsosn_3</strain>
        <tissue evidence="2">Leaf</tissue>
    </source>
</reference>
<accession>A0AAD8IS64</accession>
<evidence type="ECO:0000313" key="3">
    <source>
        <dbReference type="Proteomes" id="UP001237642"/>
    </source>
</evidence>
<feature type="compositionally biased region" description="Polar residues" evidence="1">
    <location>
        <begin position="284"/>
        <end position="296"/>
    </location>
</feature>
<gene>
    <name evidence="2" type="ORF">POM88_018099</name>
</gene>
<comment type="caution">
    <text evidence="2">The sequence shown here is derived from an EMBL/GenBank/DDBJ whole genome shotgun (WGS) entry which is preliminary data.</text>
</comment>
<dbReference type="EMBL" id="JAUIZM010000004">
    <property type="protein sequence ID" value="KAK1389921.1"/>
    <property type="molecule type" value="Genomic_DNA"/>
</dbReference>
<sequence length="822" mass="90694">MAHQFSLAKNNFYNVDTEIGDQLPRFKSWIRFLNLYSRASHAFTAKPTLVHDALQQLWTSAVTFGSKTDPFGFRFTLAGKEFEVTEEIVNRVLGFPIKDVYDPEPTAAERLSFYEEIGCYPPNEQRITGNIQKQFFHVEWNYFFEAITRCFRAKEKDFHQIPIPMQIFGVALARELDINYGRIVLSEIVAAMRSPQSRDLNTTDVVCWFPRFLQLLINALIPKDDYATRQAFAGTPTSPPKGMGTKSLSTIENQDKHKGKSMGIPDNIQMWLTYDAGVTNMAEPSQVSSHAQNQSAHAEAFEEIPDEQSDAEQRNESGNFSLQHTPSASYVSDSMTQETASPQDLSQGESQISDSKTETFTSSSSPIVGNVEKPAHVDVGNDEESDPEEQHLIRKKAKLVHAATSKPQSNPSVSHATTPPHESGSPHEQSAHRDFGEDYVPLEDNVTSKVHEVLRTSAVPSPVRTDAAKMIGSDVVQEHFVASRPEIPTQETTETDPITANYFSYPMSAGTASYLGSIIEGIHECETGRVCERLGREGPSFLRPETEHQILTEPVLERGHLSQTPSLNIQNLDTRMTAIENQMKQFGQSMGQLGMNVGNNQRALDDYAARMESQATAFDDLTNKVNDLGHAGGVLGSTLDARMGAMENSMHNMTLEIGRMMFAVRSFVPPECFEEQQPPPDAGAGGASGAGASGSGHGGSFAEGRSGEQGGVQDNSPKGESVKETRQQAVHIEEIEEHADLVKEIEIEPAVDEEALRRKGKAKVVEQDEPFIDMSHQESDSDMEDVPLAHGIKRSLEDQGGGASMFFGMPEEFLVDEETLEA</sequence>
<feature type="compositionally biased region" description="Acidic residues" evidence="1">
    <location>
        <begin position="301"/>
        <end position="310"/>
    </location>
</feature>
<feature type="region of interest" description="Disordered" evidence="1">
    <location>
        <begin position="672"/>
        <end position="727"/>
    </location>
</feature>
<feature type="compositionally biased region" description="Polar residues" evidence="1">
    <location>
        <begin position="316"/>
        <end position="367"/>
    </location>
</feature>
<evidence type="ECO:0000313" key="2">
    <source>
        <dbReference type="EMBL" id="KAK1389921.1"/>
    </source>
</evidence>
<proteinExistence type="predicted"/>